<proteinExistence type="predicted"/>
<dbReference type="AlphaFoldDB" id="A0A7G7MFT1"/>
<dbReference type="Proteomes" id="UP000515728">
    <property type="component" value="Chromosome"/>
</dbReference>
<dbReference type="EMBL" id="CP060131">
    <property type="protein sequence ID" value="QNG51642.1"/>
    <property type="molecule type" value="Genomic_DNA"/>
</dbReference>
<reference evidence="1 2" key="1">
    <citation type="submission" date="2020-08" db="EMBL/GenBank/DDBJ databases">
        <authorList>
            <person name="Mo P."/>
        </authorList>
    </citation>
    <scope>NUCLEOTIDE SEQUENCE [LARGE SCALE GENOMIC DNA]</scope>
    <source>
        <strain evidence="1 2">CGMCC 4.1532</strain>
    </source>
</reference>
<name>A0A7G7MFT1_9PSEU</name>
<sequence>MHPELTRIGDSLGVDPEDLVVLVEQMIGQPGDEIPDDVLAELRNILDPAGERTAARRGATSS</sequence>
<keyword evidence="2" id="KW-1185">Reference proteome</keyword>
<gene>
    <name evidence="1" type="ORF">H6H00_26640</name>
</gene>
<organism evidence="1 2">
    <name type="scientific">Pseudonocardia petroleophila</name>
    <dbReference type="NCBI Taxonomy" id="37331"/>
    <lineage>
        <taxon>Bacteria</taxon>
        <taxon>Bacillati</taxon>
        <taxon>Actinomycetota</taxon>
        <taxon>Actinomycetes</taxon>
        <taxon>Pseudonocardiales</taxon>
        <taxon>Pseudonocardiaceae</taxon>
        <taxon>Pseudonocardia</taxon>
    </lineage>
</organism>
<evidence type="ECO:0000313" key="2">
    <source>
        <dbReference type="Proteomes" id="UP000515728"/>
    </source>
</evidence>
<dbReference type="KEGG" id="ppel:H6H00_26640"/>
<evidence type="ECO:0000313" key="1">
    <source>
        <dbReference type="EMBL" id="QNG51642.1"/>
    </source>
</evidence>
<accession>A0A7G7MFT1</accession>
<protein>
    <submittedName>
        <fullName evidence="1">Uncharacterized protein</fullName>
    </submittedName>
</protein>
<dbReference type="RefSeq" id="WP_185718396.1">
    <property type="nucleotide sequence ID" value="NZ_BAAAWI010000001.1"/>
</dbReference>